<dbReference type="EMBL" id="CAJOBC010000653">
    <property type="protein sequence ID" value="CAF3611834.1"/>
    <property type="molecule type" value="Genomic_DNA"/>
</dbReference>
<dbReference type="InterPro" id="IPR006357">
    <property type="entry name" value="HAD-SF_hydro_IIA"/>
</dbReference>
<dbReference type="NCBIfam" id="TIGR01460">
    <property type="entry name" value="HAD-SF-IIA"/>
    <property type="match status" value="1"/>
</dbReference>
<dbReference type="FunFam" id="3.40.50.1000:FF:000081">
    <property type="entry name" value="Haloacid dehalogenase like hydrolase domain containing 5"/>
    <property type="match status" value="1"/>
</dbReference>
<dbReference type="GO" id="GO:0005739">
    <property type="term" value="C:mitochondrion"/>
    <property type="evidence" value="ECO:0007669"/>
    <property type="project" value="TreeGrafter"/>
</dbReference>
<evidence type="ECO:0000256" key="3">
    <source>
        <dbReference type="SAM" id="MobiDB-lite"/>
    </source>
</evidence>
<dbReference type="Proteomes" id="UP000681722">
    <property type="component" value="Unassembled WGS sequence"/>
</dbReference>
<accession>A0A813ULP4</accession>
<dbReference type="Gene3D" id="3.40.50.1000">
    <property type="entry name" value="HAD superfamily/HAD-like"/>
    <property type="match status" value="2"/>
</dbReference>
<evidence type="ECO:0000256" key="1">
    <source>
        <dbReference type="ARBA" id="ARBA00022729"/>
    </source>
</evidence>
<sequence>MSVRSSVILLLPQLLIIINLCELHPQKFQTSCPYIRTSIILSDCVFDTGHYLSLGARIFNTRSIDFVGHYSLDSTSLLPIQYKLNTEPINTLVYNLSGTSVSVVPLILNCPQLPDNMIFTECQYTTIKVKSSKMKQQSEYVPAQLSILNVTDLGIRSVLFLQPALRSCKAYDCDNQLVYLTASNETFDMSVRYEKPVGTVCQLAEDCSSINDLVQCSPLTHTCQCYSQNTSIVDLNHLGRYCVDSIVQSNCTKFSRRCLKYCDSSQTPYCLCPPQITRKVRKTSGLYDCELERDSVCTDIDQIAKCPTGTYCDGLRCRTTLLFGANRQDNVTIYKRTLPLTTYKIKNFLLSSTVDDQLTLNENNGVSKQHQTAAIIRTLLVIIIAIVLFLILIILIIAILVRSHRSQISSASKYSENKLESKSSTQLSSQYKKQRSLYKTSTTPPLSSSNNYPDSLSTISTIINGQSTPFCRYNPPTSFENYLSVQSGGLLPQSQLSPRFHRQTTTTSQLRSLNVSTPTRTPSLSRITIVPDHTNILTKHSLSTKNLTNNYRRTTTTTSMRKNKSAMPVVTRLQNVLEINVIPYERVPQFGFLFDIDGVLTRGRKLLPYTREAFRKLVDFSGNFRIPTVFVTNAGSELRSSKATKLSHILGIQVLPEQVIMSHSPLKLYTEFHKKHCLITGQGPIAEIAKNLGFTKVTTTDQLCDAFPNLDMVDHKKRRGFHSPFRDYFLPIEAIVLFGEPVRWETNLQLVVDVLMTNGNPSSPITRVPSPHLPVLASNADLLWMAEAPLPRFGHGSYMFCLENLYKKISGHPLQYTAIVGKPSEITYYHAEYCVSRHAQELGLRKPIKRLYAVGDNPDTDIYGANVYNNYLQTRTLSRLKQVVTQKAATSGVSSTTPAWGRNSVEIVADEAEQFYSAESINSVLVCTGVYNQDQQQEEQTQQLNHGHRDMIIDPLLKQPKFTVEHVLDAIKIVFDTEQFH</sequence>
<reference evidence="6" key="1">
    <citation type="submission" date="2021-02" db="EMBL/GenBank/DDBJ databases">
        <authorList>
            <person name="Nowell W R."/>
        </authorList>
    </citation>
    <scope>NUCLEOTIDE SEQUENCE</scope>
</reference>
<feature type="chain" id="PRO_5044131829" description="Haloacid dehalogenase-like hydrolase domain-containing 5" evidence="5">
    <location>
        <begin position="24"/>
        <end position="981"/>
    </location>
</feature>
<dbReference type="InterPro" id="IPR050324">
    <property type="entry name" value="CDP-alcohol_PTase-I"/>
</dbReference>
<feature type="region of interest" description="Disordered" evidence="3">
    <location>
        <begin position="424"/>
        <end position="452"/>
    </location>
</feature>
<keyword evidence="4" id="KW-0812">Transmembrane</keyword>
<keyword evidence="8" id="KW-1185">Reference proteome</keyword>
<feature type="signal peptide" evidence="5">
    <location>
        <begin position="1"/>
        <end position="23"/>
    </location>
</feature>
<keyword evidence="1 5" id="KW-0732">Signal</keyword>
<dbReference type="EMBL" id="CAJNOQ010000653">
    <property type="protein sequence ID" value="CAF0825124.1"/>
    <property type="molecule type" value="Genomic_DNA"/>
</dbReference>
<evidence type="ECO:0000313" key="7">
    <source>
        <dbReference type="EMBL" id="CAF3611834.1"/>
    </source>
</evidence>
<dbReference type="Proteomes" id="UP000663829">
    <property type="component" value="Unassembled WGS sequence"/>
</dbReference>
<evidence type="ECO:0000313" key="8">
    <source>
        <dbReference type="Proteomes" id="UP000663829"/>
    </source>
</evidence>
<dbReference type="PANTHER" id="PTHR14269">
    <property type="entry name" value="CDP-DIACYLGLYCEROL--GLYCEROL-3-PHOSPHATE 3-PHOSPHATIDYLTRANSFERASE-RELATED"/>
    <property type="match status" value="1"/>
</dbReference>
<proteinExistence type="predicted"/>
<protein>
    <recommendedName>
        <fullName evidence="2">Haloacid dehalogenase-like hydrolase domain-containing 5</fullName>
    </recommendedName>
</protein>
<feature type="compositionally biased region" description="Low complexity" evidence="3">
    <location>
        <begin position="437"/>
        <end position="452"/>
    </location>
</feature>
<dbReference type="InterPro" id="IPR036412">
    <property type="entry name" value="HAD-like_sf"/>
</dbReference>
<evidence type="ECO:0000313" key="6">
    <source>
        <dbReference type="EMBL" id="CAF0825124.1"/>
    </source>
</evidence>
<name>A0A813ULP4_9BILA</name>
<keyword evidence="4" id="KW-0472">Membrane</keyword>
<dbReference type="GO" id="GO:0046474">
    <property type="term" value="P:glycerophospholipid biosynthetic process"/>
    <property type="evidence" value="ECO:0007669"/>
    <property type="project" value="TreeGrafter"/>
</dbReference>
<dbReference type="SUPFAM" id="SSF56784">
    <property type="entry name" value="HAD-like"/>
    <property type="match status" value="1"/>
</dbReference>
<dbReference type="AlphaFoldDB" id="A0A813ULP4"/>
<dbReference type="InterPro" id="IPR006353">
    <property type="entry name" value="HAD-SF_hydro_IIA_CECR5"/>
</dbReference>
<gene>
    <name evidence="6" type="ORF">GPM918_LOCUS4756</name>
    <name evidence="7" type="ORF">SRO942_LOCUS4757</name>
</gene>
<feature type="transmembrane region" description="Helical" evidence="4">
    <location>
        <begin position="379"/>
        <end position="401"/>
    </location>
</feature>
<evidence type="ECO:0000256" key="5">
    <source>
        <dbReference type="SAM" id="SignalP"/>
    </source>
</evidence>
<dbReference type="Pfam" id="PF13344">
    <property type="entry name" value="Hydrolase_6"/>
    <property type="match status" value="1"/>
</dbReference>
<comment type="caution">
    <text evidence="6">The sequence shown here is derived from an EMBL/GenBank/DDBJ whole genome shotgun (WGS) entry which is preliminary data.</text>
</comment>
<dbReference type="OrthoDB" id="10251048at2759"/>
<dbReference type="InterPro" id="IPR023214">
    <property type="entry name" value="HAD_sf"/>
</dbReference>
<dbReference type="PANTHER" id="PTHR14269:SF4">
    <property type="entry name" value="CAT EYE SYNDROME CRITICAL REGION PROTEIN 5"/>
    <property type="match status" value="1"/>
</dbReference>
<keyword evidence="4" id="KW-1133">Transmembrane helix</keyword>
<evidence type="ECO:0000256" key="2">
    <source>
        <dbReference type="ARBA" id="ARBA00069384"/>
    </source>
</evidence>
<organism evidence="6 8">
    <name type="scientific">Didymodactylos carnosus</name>
    <dbReference type="NCBI Taxonomy" id="1234261"/>
    <lineage>
        <taxon>Eukaryota</taxon>
        <taxon>Metazoa</taxon>
        <taxon>Spiralia</taxon>
        <taxon>Gnathifera</taxon>
        <taxon>Rotifera</taxon>
        <taxon>Eurotatoria</taxon>
        <taxon>Bdelloidea</taxon>
        <taxon>Philodinida</taxon>
        <taxon>Philodinidae</taxon>
        <taxon>Didymodactylos</taxon>
    </lineage>
</organism>
<dbReference type="NCBIfam" id="TIGR01456">
    <property type="entry name" value="CECR5"/>
    <property type="match status" value="1"/>
</dbReference>
<evidence type="ECO:0000256" key="4">
    <source>
        <dbReference type="SAM" id="Phobius"/>
    </source>
</evidence>